<dbReference type="OrthoDB" id="2669300at2759"/>
<protein>
    <submittedName>
        <fullName evidence="1">Uncharacterized protein</fullName>
    </submittedName>
</protein>
<comment type="caution">
    <text evidence="1">The sequence shown here is derived from an EMBL/GenBank/DDBJ whole genome shotgun (WGS) entry which is preliminary data.</text>
</comment>
<dbReference type="EMBL" id="LUGG01000045">
    <property type="protein sequence ID" value="OBZ65362.1"/>
    <property type="molecule type" value="Genomic_DNA"/>
</dbReference>
<sequence length="133" mass="14863">MAHVLAPVPSQLLMTDTLSSKTLAISVPDCDGWPDGDFEQLFTHKEVNATNHLMAHWAANMSDDHKGNFDVEEWGDGKKSQRCCLGTIVCNNDGCNIIVRPQTQLEDSDIIHRSYSIPDLDNSRVPQCIWHDS</sequence>
<keyword evidence="2" id="KW-1185">Reference proteome</keyword>
<accession>A0A1C7LKU0</accession>
<evidence type="ECO:0000313" key="2">
    <source>
        <dbReference type="Proteomes" id="UP000092993"/>
    </source>
</evidence>
<dbReference type="Proteomes" id="UP000092993">
    <property type="component" value="Unassembled WGS sequence"/>
</dbReference>
<dbReference type="AlphaFoldDB" id="A0A1C7LKU0"/>
<gene>
    <name evidence="1" type="ORF">A0H81_14652</name>
</gene>
<organism evidence="1 2">
    <name type="scientific">Grifola frondosa</name>
    <name type="common">Maitake</name>
    <name type="synonym">Polyporus frondosus</name>
    <dbReference type="NCBI Taxonomy" id="5627"/>
    <lineage>
        <taxon>Eukaryota</taxon>
        <taxon>Fungi</taxon>
        <taxon>Dikarya</taxon>
        <taxon>Basidiomycota</taxon>
        <taxon>Agaricomycotina</taxon>
        <taxon>Agaricomycetes</taxon>
        <taxon>Polyporales</taxon>
        <taxon>Grifolaceae</taxon>
        <taxon>Grifola</taxon>
    </lineage>
</organism>
<reference evidence="1 2" key="1">
    <citation type="submission" date="2016-03" db="EMBL/GenBank/DDBJ databases">
        <title>Whole genome sequencing of Grifola frondosa 9006-11.</title>
        <authorList>
            <person name="Min B."/>
            <person name="Park H."/>
            <person name="Kim J.-G."/>
            <person name="Cho H."/>
            <person name="Oh Y.-L."/>
            <person name="Kong W.-S."/>
            <person name="Choi I.-G."/>
        </authorList>
    </citation>
    <scope>NUCLEOTIDE SEQUENCE [LARGE SCALE GENOMIC DNA]</scope>
    <source>
        <strain evidence="1 2">9006-11</strain>
    </source>
</reference>
<proteinExistence type="predicted"/>
<name>A0A1C7LKU0_GRIFR</name>
<evidence type="ECO:0000313" key="1">
    <source>
        <dbReference type="EMBL" id="OBZ65362.1"/>
    </source>
</evidence>
<dbReference type="STRING" id="5627.A0A1C7LKU0"/>